<dbReference type="GO" id="GO:0005886">
    <property type="term" value="C:plasma membrane"/>
    <property type="evidence" value="ECO:0007669"/>
    <property type="project" value="TreeGrafter"/>
</dbReference>
<dbReference type="InterPro" id="IPR050445">
    <property type="entry name" value="Bact_polysacc_biosynth/exp"/>
</dbReference>
<dbReference type="OrthoDB" id="9794577at2"/>
<reference evidence="10 11" key="1">
    <citation type="submission" date="2019-05" db="EMBL/GenBank/DDBJ databases">
        <title>Psychrobacillus vulpis sp. nov., a new species isolated from feces of a red fox that inhabits in The Tablas de Daimiel Natural Park, Albacete, Spain.</title>
        <authorList>
            <person name="Rodriguez M."/>
            <person name="Reina J.C."/>
            <person name="Bejar V."/>
            <person name="Llamas I."/>
        </authorList>
    </citation>
    <scope>NUCLEOTIDE SEQUENCE [LARGE SCALE GENOMIC DNA]</scope>
    <source>
        <strain evidence="10 11">NHI-2</strain>
    </source>
</reference>
<dbReference type="GO" id="GO:0005524">
    <property type="term" value="F:ATP binding"/>
    <property type="evidence" value="ECO:0007669"/>
    <property type="project" value="UniProtKB-KW"/>
</dbReference>
<dbReference type="Proteomes" id="UP000318937">
    <property type="component" value="Unassembled WGS sequence"/>
</dbReference>
<keyword evidence="4" id="KW-0547">Nucleotide-binding</keyword>
<dbReference type="AlphaFoldDB" id="A0A544T5N1"/>
<evidence type="ECO:0000256" key="4">
    <source>
        <dbReference type="ARBA" id="ARBA00022741"/>
    </source>
</evidence>
<gene>
    <name evidence="10" type="ORF">FG383_13250</name>
</gene>
<evidence type="ECO:0000256" key="2">
    <source>
        <dbReference type="ARBA" id="ARBA00011903"/>
    </source>
</evidence>
<proteinExistence type="inferred from homology"/>
<evidence type="ECO:0000256" key="8">
    <source>
        <dbReference type="ARBA" id="ARBA00051245"/>
    </source>
</evidence>
<dbReference type="InterPro" id="IPR005702">
    <property type="entry name" value="Wzc-like_C"/>
</dbReference>
<comment type="similarity">
    <text evidence="1">Belongs to the CpsD/CapB family.</text>
</comment>
<dbReference type="InterPro" id="IPR025669">
    <property type="entry name" value="AAA_dom"/>
</dbReference>
<dbReference type="EMBL" id="VDGG01000027">
    <property type="protein sequence ID" value="TQR12708.1"/>
    <property type="molecule type" value="Genomic_DNA"/>
</dbReference>
<dbReference type="CDD" id="cd05387">
    <property type="entry name" value="BY-kinase"/>
    <property type="match status" value="1"/>
</dbReference>
<evidence type="ECO:0000256" key="5">
    <source>
        <dbReference type="ARBA" id="ARBA00022777"/>
    </source>
</evidence>
<dbReference type="PANTHER" id="PTHR32309:SF13">
    <property type="entry name" value="FERRIC ENTEROBACTIN TRANSPORT PROTEIN FEPE"/>
    <property type="match status" value="1"/>
</dbReference>
<evidence type="ECO:0000259" key="9">
    <source>
        <dbReference type="Pfam" id="PF13614"/>
    </source>
</evidence>
<name>A0A544T5N1_9BACI</name>
<accession>A0A544T5N1</accession>
<comment type="catalytic activity">
    <reaction evidence="8">
        <text>L-tyrosyl-[protein] + ATP = O-phospho-L-tyrosyl-[protein] + ADP + H(+)</text>
        <dbReference type="Rhea" id="RHEA:10596"/>
        <dbReference type="Rhea" id="RHEA-COMP:10136"/>
        <dbReference type="Rhea" id="RHEA-COMP:20101"/>
        <dbReference type="ChEBI" id="CHEBI:15378"/>
        <dbReference type="ChEBI" id="CHEBI:30616"/>
        <dbReference type="ChEBI" id="CHEBI:46858"/>
        <dbReference type="ChEBI" id="CHEBI:61978"/>
        <dbReference type="ChEBI" id="CHEBI:456216"/>
        <dbReference type="EC" id="2.7.10.2"/>
    </reaction>
</comment>
<dbReference type="RefSeq" id="WP_142607871.1">
    <property type="nucleotide sequence ID" value="NZ_VDGG01000027.1"/>
</dbReference>
<dbReference type="PANTHER" id="PTHR32309">
    <property type="entry name" value="TYROSINE-PROTEIN KINASE"/>
    <property type="match status" value="1"/>
</dbReference>
<keyword evidence="11" id="KW-1185">Reference proteome</keyword>
<keyword evidence="6" id="KW-0067">ATP-binding</keyword>
<feature type="domain" description="AAA" evidence="9">
    <location>
        <begin position="57"/>
        <end position="197"/>
    </location>
</feature>
<dbReference type="FunFam" id="3.40.50.300:FF:000527">
    <property type="entry name" value="Tyrosine-protein kinase etk"/>
    <property type="match status" value="1"/>
</dbReference>
<organism evidence="10 11">
    <name type="scientific">Psychrobacillus soli</name>
    <dbReference type="NCBI Taxonomy" id="1543965"/>
    <lineage>
        <taxon>Bacteria</taxon>
        <taxon>Bacillati</taxon>
        <taxon>Bacillota</taxon>
        <taxon>Bacilli</taxon>
        <taxon>Bacillales</taxon>
        <taxon>Bacillaceae</taxon>
        <taxon>Psychrobacillus</taxon>
    </lineage>
</organism>
<keyword evidence="3" id="KW-0808">Transferase</keyword>
<dbReference type="GO" id="GO:0042802">
    <property type="term" value="F:identical protein binding"/>
    <property type="evidence" value="ECO:0007669"/>
    <property type="project" value="UniProtKB-ARBA"/>
</dbReference>
<dbReference type="InterPro" id="IPR027417">
    <property type="entry name" value="P-loop_NTPase"/>
</dbReference>
<keyword evidence="5 10" id="KW-0418">Kinase</keyword>
<dbReference type="SUPFAM" id="SSF52540">
    <property type="entry name" value="P-loop containing nucleoside triphosphate hydrolases"/>
    <property type="match status" value="1"/>
</dbReference>
<dbReference type="GO" id="GO:0004715">
    <property type="term" value="F:non-membrane spanning protein tyrosine kinase activity"/>
    <property type="evidence" value="ECO:0007669"/>
    <property type="project" value="UniProtKB-EC"/>
</dbReference>
<evidence type="ECO:0000313" key="11">
    <source>
        <dbReference type="Proteomes" id="UP000318937"/>
    </source>
</evidence>
<evidence type="ECO:0000256" key="6">
    <source>
        <dbReference type="ARBA" id="ARBA00022840"/>
    </source>
</evidence>
<evidence type="ECO:0000256" key="3">
    <source>
        <dbReference type="ARBA" id="ARBA00022679"/>
    </source>
</evidence>
<keyword evidence="7" id="KW-0829">Tyrosine-protein kinase</keyword>
<protein>
    <recommendedName>
        <fullName evidence="2">non-specific protein-tyrosine kinase</fullName>
        <ecNumber evidence="2">2.7.10.2</ecNumber>
    </recommendedName>
</protein>
<evidence type="ECO:0000256" key="7">
    <source>
        <dbReference type="ARBA" id="ARBA00023137"/>
    </source>
</evidence>
<dbReference type="Pfam" id="PF13614">
    <property type="entry name" value="AAA_31"/>
    <property type="match status" value="1"/>
</dbReference>
<comment type="caution">
    <text evidence="10">The sequence shown here is derived from an EMBL/GenBank/DDBJ whole genome shotgun (WGS) entry which is preliminary data.</text>
</comment>
<dbReference type="NCBIfam" id="TIGR01007">
    <property type="entry name" value="eps_fam"/>
    <property type="match status" value="1"/>
</dbReference>
<evidence type="ECO:0000256" key="1">
    <source>
        <dbReference type="ARBA" id="ARBA00007316"/>
    </source>
</evidence>
<evidence type="ECO:0000313" key="10">
    <source>
        <dbReference type="EMBL" id="TQR12708.1"/>
    </source>
</evidence>
<dbReference type="Gene3D" id="3.40.50.300">
    <property type="entry name" value="P-loop containing nucleotide triphosphate hydrolases"/>
    <property type="match status" value="1"/>
</dbReference>
<dbReference type="EC" id="2.7.10.2" evidence="2"/>
<sequence length="236" mass="26116">MARKKSKKHIIQNAARKLVTSANTKSIVSEQFRTLRTNINFSMPDKELKTFLITSSSPGEGKSTVSANTAVVFAQQGKRVLLVDSDMRKPTVHYTFHLTNTLGLSNLLTRQATVAEVVKTSEIENLHIITCGPIPPNPAELLSSQTMNKVIEEMKESYDIIIFDAPPLLSVTDAQILSNKCDGTILILSAGETEKEGILRAKEALVSSKANIIGVVMNNFQLHKDHYYYQYYGSAE</sequence>